<keyword evidence="2" id="KW-1185">Reference proteome</keyword>
<name>A0A4Y2C4Z1_ARAVE</name>
<evidence type="ECO:0000313" key="1">
    <source>
        <dbReference type="EMBL" id="GBL99143.1"/>
    </source>
</evidence>
<evidence type="ECO:0000313" key="2">
    <source>
        <dbReference type="Proteomes" id="UP000499080"/>
    </source>
</evidence>
<dbReference type="Proteomes" id="UP000499080">
    <property type="component" value="Unassembled WGS sequence"/>
</dbReference>
<dbReference type="AlphaFoldDB" id="A0A4Y2C4Z1"/>
<organism evidence="1 2">
    <name type="scientific">Araneus ventricosus</name>
    <name type="common">Orbweaver spider</name>
    <name type="synonym">Epeira ventricosa</name>
    <dbReference type="NCBI Taxonomy" id="182803"/>
    <lineage>
        <taxon>Eukaryota</taxon>
        <taxon>Metazoa</taxon>
        <taxon>Ecdysozoa</taxon>
        <taxon>Arthropoda</taxon>
        <taxon>Chelicerata</taxon>
        <taxon>Arachnida</taxon>
        <taxon>Araneae</taxon>
        <taxon>Araneomorphae</taxon>
        <taxon>Entelegynae</taxon>
        <taxon>Araneoidea</taxon>
        <taxon>Araneidae</taxon>
        <taxon>Araneus</taxon>
    </lineage>
</organism>
<sequence length="161" mass="17801">MFGPIIVPRLTPDIVIHGPLYGNHQPVNGHSDPLLHLLSPSLSKRGPSSAPISSSATEPPPYVSTQVAFQHLSPASPSGFQAKLDFQNFDHTTPILIRYSHDDRFWCGTTEFACYGVIGYVLLKLDQRSLPLPVGCKNKIKNIKYSLAFEIFKIKVKSESL</sequence>
<proteinExistence type="predicted"/>
<gene>
    <name evidence="1" type="ORF">AVEN_64135_1</name>
</gene>
<accession>A0A4Y2C4Z1</accession>
<reference evidence="1 2" key="1">
    <citation type="journal article" date="2019" name="Sci. Rep.">
        <title>Orb-weaving spider Araneus ventricosus genome elucidates the spidroin gene catalogue.</title>
        <authorList>
            <person name="Kono N."/>
            <person name="Nakamura H."/>
            <person name="Ohtoshi R."/>
            <person name="Moran D.A.P."/>
            <person name="Shinohara A."/>
            <person name="Yoshida Y."/>
            <person name="Fujiwara M."/>
            <person name="Mori M."/>
            <person name="Tomita M."/>
            <person name="Arakawa K."/>
        </authorList>
    </citation>
    <scope>NUCLEOTIDE SEQUENCE [LARGE SCALE GENOMIC DNA]</scope>
</reference>
<dbReference type="EMBL" id="BGPR01000145">
    <property type="protein sequence ID" value="GBL99143.1"/>
    <property type="molecule type" value="Genomic_DNA"/>
</dbReference>
<protein>
    <submittedName>
        <fullName evidence="1">Uncharacterized protein</fullName>
    </submittedName>
</protein>
<comment type="caution">
    <text evidence="1">The sequence shown here is derived from an EMBL/GenBank/DDBJ whole genome shotgun (WGS) entry which is preliminary data.</text>
</comment>